<dbReference type="SUPFAM" id="SSF89550">
    <property type="entry name" value="PHP domain-like"/>
    <property type="match status" value="1"/>
</dbReference>
<dbReference type="GO" id="GO:0035312">
    <property type="term" value="F:5'-3' DNA exonuclease activity"/>
    <property type="evidence" value="ECO:0007669"/>
    <property type="project" value="TreeGrafter"/>
</dbReference>
<dbReference type="InterPro" id="IPR052018">
    <property type="entry name" value="PHP_domain"/>
</dbReference>
<dbReference type="AlphaFoldDB" id="A0A9E6Y018"/>
<protein>
    <recommendedName>
        <fullName evidence="1">Polymerase/histidinol phosphatase N-terminal domain-containing protein</fullName>
    </recommendedName>
</protein>
<keyword evidence="3" id="KW-1185">Reference proteome</keyword>
<dbReference type="InterPro" id="IPR003141">
    <property type="entry name" value="Pol/His_phosphatase_N"/>
</dbReference>
<dbReference type="NCBIfam" id="NF038032">
    <property type="entry name" value="CehA_McbA_metalo"/>
    <property type="match status" value="1"/>
</dbReference>
<evidence type="ECO:0000313" key="2">
    <source>
        <dbReference type="EMBL" id="UGS37640.1"/>
    </source>
</evidence>
<dbReference type="Proteomes" id="UP001162834">
    <property type="component" value="Chromosome"/>
</dbReference>
<dbReference type="InterPro" id="IPR004013">
    <property type="entry name" value="PHP_dom"/>
</dbReference>
<sequence length="348" mass="36936">MTTSELTCVVHVHSVYSDGTGTISEIAAAAARAGADAVLVTDHDRMGGLAHAGWHGDVLVAVGVEVSPSHGSHLLAFGTPAPVRHNGRALAQILDAVHEAGGVGFAAHPFSRGGWVLGRAGRAAPWGDLRVPYDGLEVWSLVTDTLEYLRSPRALLRFRRRPDEVLADPPAENLAAWDALGARRRVPAIGGLDAHQFGLRRRGRVLVRTMAYERTFALLRTHVLLDAPPTGDAAGDTARVYAAMAAGRAFIARDSLADATGFRFAGAGGTVAMGDEAPLPAGGLELVAQTPTACELRLLRDGEVIAADDGVADLRAHVDRPGVYRVSAHLVRHGRRRTWILGNPIYLR</sequence>
<proteinExistence type="predicted"/>
<feature type="domain" description="Polymerase/histidinol phosphatase N-terminal" evidence="1">
    <location>
        <begin position="8"/>
        <end position="70"/>
    </location>
</feature>
<evidence type="ECO:0000259" key="1">
    <source>
        <dbReference type="SMART" id="SM00481"/>
    </source>
</evidence>
<dbReference type="GO" id="GO:0004534">
    <property type="term" value="F:5'-3' RNA exonuclease activity"/>
    <property type="evidence" value="ECO:0007669"/>
    <property type="project" value="TreeGrafter"/>
</dbReference>
<dbReference type="RefSeq" id="WP_259311689.1">
    <property type="nucleotide sequence ID" value="NZ_CP087164.1"/>
</dbReference>
<gene>
    <name evidence="2" type="ORF">DSM104329_04060</name>
</gene>
<dbReference type="KEGG" id="sbae:DSM104329_04060"/>
<organism evidence="2 3">
    <name type="scientific">Capillimicrobium parvum</name>
    <dbReference type="NCBI Taxonomy" id="2884022"/>
    <lineage>
        <taxon>Bacteria</taxon>
        <taxon>Bacillati</taxon>
        <taxon>Actinomycetota</taxon>
        <taxon>Thermoleophilia</taxon>
        <taxon>Solirubrobacterales</taxon>
        <taxon>Capillimicrobiaceae</taxon>
        <taxon>Capillimicrobium</taxon>
    </lineage>
</organism>
<dbReference type="Gene3D" id="3.20.20.140">
    <property type="entry name" value="Metal-dependent hydrolases"/>
    <property type="match status" value="1"/>
</dbReference>
<reference evidence="2" key="1">
    <citation type="journal article" date="2022" name="Int. J. Syst. Evol. Microbiol.">
        <title>Pseudomonas aegrilactucae sp. nov. and Pseudomonas morbosilactucae sp. nov., pathogens causing bacterial rot of lettuce in Japan.</title>
        <authorList>
            <person name="Sawada H."/>
            <person name="Fujikawa T."/>
            <person name="Satou M."/>
        </authorList>
    </citation>
    <scope>NUCLEOTIDE SEQUENCE</scope>
    <source>
        <strain evidence="2">0166_1</strain>
    </source>
</reference>
<dbReference type="PANTHER" id="PTHR42924:SF3">
    <property type="entry name" value="POLYMERASE_HISTIDINOL PHOSPHATASE N-TERMINAL DOMAIN-CONTAINING PROTEIN"/>
    <property type="match status" value="1"/>
</dbReference>
<accession>A0A9E6Y018</accession>
<dbReference type="InterPro" id="IPR016195">
    <property type="entry name" value="Pol/histidinol_Pase-like"/>
</dbReference>
<dbReference type="Pfam" id="PF02811">
    <property type="entry name" value="PHP"/>
    <property type="match status" value="1"/>
</dbReference>
<dbReference type="PANTHER" id="PTHR42924">
    <property type="entry name" value="EXONUCLEASE"/>
    <property type="match status" value="1"/>
</dbReference>
<name>A0A9E6Y018_9ACTN</name>
<dbReference type="EMBL" id="CP087164">
    <property type="protein sequence ID" value="UGS37640.1"/>
    <property type="molecule type" value="Genomic_DNA"/>
</dbReference>
<evidence type="ECO:0000313" key="3">
    <source>
        <dbReference type="Proteomes" id="UP001162834"/>
    </source>
</evidence>
<dbReference type="SMART" id="SM00481">
    <property type="entry name" value="POLIIIAc"/>
    <property type="match status" value="1"/>
</dbReference>